<dbReference type="AlphaFoldDB" id="A0A5J4UPQ6"/>
<dbReference type="EMBL" id="SNRW01013964">
    <property type="protein sequence ID" value="KAA6372020.1"/>
    <property type="molecule type" value="Genomic_DNA"/>
</dbReference>
<evidence type="ECO:0000313" key="1">
    <source>
        <dbReference type="EMBL" id="KAA6372020.1"/>
    </source>
</evidence>
<accession>A0A5J4UPQ6</accession>
<dbReference type="Proteomes" id="UP000324800">
    <property type="component" value="Unassembled WGS sequence"/>
</dbReference>
<evidence type="ECO:0000313" key="2">
    <source>
        <dbReference type="Proteomes" id="UP000324800"/>
    </source>
</evidence>
<name>A0A5J4UPQ6_9EUKA</name>
<sequence>MIIEPKKKNPIKAELITNIHLYLFYPPRRLYIIPSTPITISHIEFRSQKIVRKTKPYMGKYTPSDVMND</sequence>
<proteinExistence type="predicted"/>
<protein>
    <submittedName>
        <fullName evidence="1">Uncharacterized protein</fullName>
    </submittedName>
</protein>
<comment type="caution">
    <text evidence="1">The sequence shown here is derived from an EMBL/GenBank/DDBJ whole genome shotgun (WGS) entry which is preliminary data.</text>
</comment>
<organism evidence="1 2">
    <name type="scientific">Streblomastix strix</name>
    <dbReference type="NCBI Taxonomy" id="222440"/>
    <lineage>
        <taxon>Eukaryota</taxon>
        <taxon>Metamonada</taxon>
        <taxon>Preaxostyla</taxon>
        <taxon>Oxymonadida</taxon>
        <taxon>Streblomastigidae</taxon>
        <taxon>Streblomastix</taxon>
    </lineage>
</organism>
<reference evidence="1 2" key="1">
    <citation type="submission" date="2019-03" db="EMBL/GenBank/DDBJ databases">
        <title>Single cell metagenomics reveals metabolic interactions within the superorganism composed of flagellate Streblomastix strix and complex community of Bacteroidetes bacteria on its surface.</title>
        <authorList>
            <person name="Treitli S.C."/>
            <person name="Kolisko M."/>
            <person name="Husnik F."/>
            <person name="Keeling P."/>
            <person name="Hampl V."/>
        </authorList>
    </citation>
    <scope>NUCLEOTIDE SEQUENCE [LARGE SCALE GENOMIC DNA]</scope>
    <source>
        <strain evidence="1">ST1C</strain>
    </source>
</reference>
<gene>
    <name evidence="1" type="ORF">EZS28_032452</name>
</gene>